<keyword evidence="2" id="KW-0808">Transferase</keyword>
<organism evidence="2 3">
    <name type="scientific">Plakobranchus ocellatus</name>
    <dbReference type="NCBI Taxonomy" id="259542"/>
    <lineage>
        <taxon>Eukaryota</taxon>
        <taxon>Metazoa</taxon>
        <taxon>Spiralia</taxon>
        <taxon>Lophotrochozoa</taxon>
        <taxon>Mollusca</taxon>
        <taxon>Gastropoda</taxon>
        <taxon>Heterobranchia</taxon>
        <taxon>Euthyneura</taxon>
        <taxon>Panpulmonata</taxon>
        <taxon>Sacoglossa</taxon>
        <taxon>Placobranchoidea</taxon>
        <taxon>Plakobranchidae</taxon>
        <taxon>Plakobranchus</taxon>
    </lineage>
</organism>
<keyword evidence="2" id="KW-0695">RNA-directed DNA polymerase</keyword>
<accession>A0AAV3XZA1</accession>
<evidence type="ECO:0000256" key="1">
    <source>
        <dbReference type="SAM" id="MobiDB-lite"/>
    </source>
</evidence>
<dbReference type="EMBL" id="BLXT01000299">
    <property type="protein sequence ID" value="GFN75811.1"/>
    <property type="molecule type" value="Genomic_DNA"/>
</dbReference>
<keyword evidence="3" id="KW-1185">Reference proteome</keyword>
<dbReference type="AlphaFoldDB" id="A0AAV3XZA1"/>
<comment type="caution">
    <text evidence="2">The sequence shown here is derived from an EMBL/GenBank/DDBJ whole genome shotgun (WGS) entry which is preliminary data.</text>
</comment>
<dbReference type="Gene3D" id="3.30.420.10">
    <property type="entry name" value="Ribonuclease H-like superfamily/Ribonuclease H"/>
    <property type="match status" value="1"/>
</dbReference>
<evidence type="ECO:0000313" key="2">
    <source>
        <dbReference type="EMBL" id="GFN75811.1"/>
    </source>
</evidence>
<dbReference type="PANTHER" id="PTHR33050:SF7">
    <property type="entry name" value="RIBONUCLEASE H"/>
    <property type="match status" value="1"/>
</dbReference>
<evidence type="ECO:0000313" key="3">
    <source>
        <dbReference type="Proteomes" id="UP000735302"/>
    </source>
</evidence>
<dbReference type="GO" id="GO:0003676">
    <property type="term" value="F:nucleic acid binding"/>
    <property type="evidence" value="ECO:0007669"/>
    <property type="project" value="InterPro"/>
</dbReference>
<dbReference type="Proteomes" id="UP000735302">
    <property type="component" value="Unassembled WGS sequence"/>
</dbReference>
<feature type="non-terminal residue" evidence="2">
    <location>
        <position position="385"/>
    </location>
</feature>
<dbReference type="InterPro" id="IPR012337">
    <property type="entry name" value="RNaseH-like_sf"/>
</dbReference>
<gene>
    <name evidence="2" type="ORF">PoB_000231700</name>
</gene>
<dbReference type="CDD" id="cd09275">
    <property type="entry name" value="RNase_HI_RT_DIRS1"/>
    <property type="match status" value="1"/>
</dbReference>
<sequence>MSLSLKAREEVEWWNSTIATADSPIRRENPHIIIKTDASLRAWGAVCNQVRTGGAWLVEETDNMHINELEMMATFMGLKSFAKDRTDIHVQIYTDNVSTMACINKMGSSKLPKLDHLSRTTWDWCKERNIWLSMARIVGCENIEADHESRHVNIDTEWKLNTILLQEALGLLNFTPEIDLFASRLNHQFHDYISFKPDPGAIGIDAFAVSWGDKNLYAFPPFCLLTRVLQKIKAEAATGVVVAPYWPAQPFFPVLMKLLVDHPILLSARKKPSTPSQSSRDPPSPSQETKIPCMQGVGDRLRQQGFSAKATEVMLDSWRPDTKKVYASYITKWQRYAAAIKVDSVSTPITGTVNFLADLYEKGASHSALCIARSALSSYVDIQDF</sequence>
<keyword evidence="2" id="KW-0548">Nucleotidyltransferase</keyword>
<name>A0AAV3XZA1_9GAST</name>
<dbReference type="GO" id="GO:0003964">
    <property type="term" value="F:RNA-directed DNA polymerase activity"/>
    <property type="evidence" value="ECO:0007669"/>
    <property type="project" value="UniProtKB-KW"/>
</dbReference>
<dbReference type="InterPro" id="IPR036397">
    <property type="entry name" value="RNaseH_sf"/>
</dbReference>
<dbReference type="InterPro" id="IPR052055">
    <property type="entry name" value="Hepadnavirus_pol/RT"/>
</dbReference>
<feature type="region of interest" description="Disordered" evidence="1">
    <location>
        <begin position="269"/>
        <end position="291"/>
    </location>
</feature>
<reference evidence="2 3" key="1">
    <citation type="journal article" date="2021" name="Elife">
        <title>Chloroplast acquisition without the gene transfer in kleptoplastic sea slugs, Plakobranchus ocellatus.</title>
        <authorList>
            <person name="Maeda T."/>
            <person name="Takahashi S."/>
            <person name="Yoshida T."/>
            <person name="Shimamura S."/>
            <person name="Takaki Y."/>
            <person name="Nagai Y."/>
            <person name="Toyoda A."/>
            <person name="Suzuki Y."/>
            <person name="Arimoto A."/>
            <person name="Ishii H."/>
            <person name="Satoh N."/>
            <person name="Nishiyama T."/>
            <person name="Hasebe M."/>
            <person name="Maruyama T."/>
            <person name="Minagawa J."/>
            <person name="Obokata J."/>
            <person name="Shigenobu S."/>
        </authorList>
    </citation>
    <scope>NUCLEOTIDE SEQUENCE [LARGE SCALE GENOMIC DNA]</scope>
</reference>
<protein>
    <submittedName>
        <fullName evidence="2">Reverse transcriptase/ribonuclease h/methyltransferase</fullName>
    </submittedName>
</protein>
<proteinExistence type="predicted"/>
<dbReference type="SUPFAM" id="SSF53098">
    <property type="entry name" value="Ribonuclease H-like"/>
    <property type="match status" value="1"/>
</dbReference>
<dbReference type="PANTHER" id="PTHR33050">
    <property type="entry name" value="REVERSE TRANSCRIPTASE DOMAIN-CONTAINING PROTEIN"/>
    <property type="match status" value="1"/>
</dbReference>